<proteinExistence type="predicted"/>
<dbReference type="Proteomes" id="UP000823775">
    <property type="component" value="Unassembled WGS sequence"/>
</dbReference>
<reference evidence="3 4" key="1">
    <citation type="journal article" date="2021" name="BMC Genomics">
        <title>Datura genome reveals duplications of psychoactive alkaloid biosynthetic genes and high mutation rate following tissue culture.</title>
        <authorList>
            <person name="Rajewski A."/>
            <person name="Carter-House D."/>
            <person name="Stajich J."/>
            <person name="Litt A."/>
        </authorList>
    </citation>
    <scope>NUCLEOTIDE SEQUENCE [LARGE SCALE GENOMIC DNA]</scope>
    <source>
        <strain evidence="3">AR-01</strain>
    </source>
</reference>
<dbReference type="SUPFAM" id="SSF81383">
    <property type="entry name" value="F-box domain"/>
    <property type="match status" value="1"/>
</dbReference>
<evidence type="ECO:0000313" key="3">
    <source>
        <dbReference type="EMBL" id="MCE0481991.1"/>
    </source>
</evidence>
<dbReference type="InterPro" id="IPR036047">
    <property type="entry name" value="F-box-like_dom_sf"/>
</dbReference>
<gene>
    <name evidence="3" type="ORF">HAX54_040291</name>
</gene>
<name>A0ABS8VME5_DATST</name>
<feature type="domain" description="F-box" evidence="1">
    <location>
        <begin position="27"/>
        <end position="65"/>
    </location>
</feature>
<dbReference type="InterPro" id="IPR013187">
    <property type="entry name" value="F-box-assoc_dom_typ3"/>
</dbReference>
<dbReference type="SUPFAM" id="SSF50998">
    <property type="entry name" value="Quinoprotein alcohol dehydrogenase-like"/>
    <property type="match status" value="1"/>
</dbReference>
<evidence type="ECO:0000259" key="2">
    <source>
        <dbReference type="Pfam" id="PF08268"/>
    </source>
</evidence>
<dbReference type="Gene3D" id="1.20.1280.50">
    <property type="match status" value="1"/>
</dbReference>
<dbReference type="NCBIfam" id="TIGR01640">
    <property type="entry name" value="F_box_assoc_1"/>
    <property type="match status" value="1"/>
</dbReference>
<dbReference type="InterPro" id="IPR017451">
    <property type="entry name" value="F-box-assoc_interact_dom"/>
</dbReference>
<feature type="domain" description="F-box associated beta-propeller type 3" evidence="2">
    <location>
        <begin position="113"/>
        <end position="365"/>
    </location>
</feature>
<evidence type="ECO:0008006" key="5">
    <source>
        <dbReference type="Google" id="ProtNLM"/>
    </source>
</evidence>
<organism evidence="3 4">
    <name type="scientific">Datura stramonium</name>
    <name type="common">Jimsonweed</name>
    <name type="synonym">Common thornapple</name>
    <dbReference type="NCBI Taxonomy" id="4076"/>
    <lineage>
        <taxon>Eukaryota</taxon>
        <taxon>Viridiplantae</taxon>
        <taxon>Streptophyta</taxon>
        <taxon>Embryophyta</taxon>
        <taxon>Tracheophyta</taxon>
        <taxon>Spermatophyta</taxon>
        <taxon>Magnoliopsida</taxon>
        <taxon>eudicotyledons</taxon>
        <taxon>Gunneridae</taxon>
        <taxon>Pentapetalae</taxon>
        <taxon>asterids</taxon>
        <taxon>lamiids</taxon>
        <taxon>Solanales</taxon>
        <taxon>Solanaceae</taxon>
        <taxon>Solanoideae</taxon>
        <taxon>Datureae</taxon>
        <taxon>Datura</taxon>
    </lineage>
</organism>
<evidence type="ECO:0000313" key="4">
    <source>
        <dbReference type="Proteomes" id="UP000823775"/>
    </source>
</evidence>
<dbReference type="Pfam" id="PF08268">
    <property type="entry name" value="FBA_3"/>
    <property type="match status" value="1"/>
</dbReference>
<protein>
    <recommendedName>
        <fullName evidence="5">F-box domain-containing protein</fullName>
    </recommendedName>
</protein>
<dbReference type="PANTHER" id="PTHR31111:SF131">
    <property type="entry name" value="F-BOX PROTEIN"/>
    <property type="match status" value="1"/>
</dbReference>
<dbReference type="PANTHER" id="PTHR31111">
    <property type="entry name" value="BNAA05G37150D PROTEIN-RELATED"/>
    <property type="match status" value="1"/>
</dbReference>
<keyword evidence="4" id="KW-1185">Reference proteome</keyword>
<evidence type="ECO:0000259" key="1">
    <source>
        <dbReference type="Pfam" id="PF00646"/>
    </source>
</evidence>
<accession>A0ABS8VME5</accession>
<dbReference type="Pfam" id="PF00646">
    <property type="entry name" value="F-box"/>
    <property type="match status" value="1"/>
</dbReference>
<comment type="caution">
    <text evidence="3">The sequence shown here is derived from an EMBL/GenBank/DDBJ whole genome shotgun (WGS) entry which is preliminary data.</text>
</comment>
<sequence>MFQLKLICNEKRSSMDNRKSKSDSRKSSIPKDIICDIFSRLPVNSLMRFKCLSKFYNSLVLDSSFVDIHHSHSISHPHKTKFLACSEDGNFIYTIDHKVEYKEAVVLRIEELDGIKYPRVDYVNGLFFLSSTEEHPLAIYNPTTRIVKYLPLVNSVDDKFTMYYYSFGFEPDEKKYKILMSSIPLDMNSPKRQWVLTLGPGESWREIESAPCSLFLLLRAGVCIGGAIYFVGTHDNICIVAFNVRTENFSIISLWNDEIDVLPRSLYNLIEVKGKLAVADRSRWNEGEIDLMILQSCTTEEWVKQTIVFPKSLGSGLMMDFPGCFCSSTHDGEIVFITLEQNWIVFYDLKKKSWRKINNMKLAEKVEIIGIYSHVDSLLPCIYC</sequence>
<dbReference type="EMBL" id="JACEIK010005671">
    <property type="protein sequence ID" value="MCE0481991.1"/>
    <property type="molecule type" value="Genomic_DNA"/>
</dbReference>
<dbReference type="InterPro" id="IPR011047">
    <property type="entry name" value="Quinoprotein_ADH-like_sf"/>
</dbReference>
<dbReference type="InterPro" id="IPR001810">
    <property type="entry name" value="F-box_dom"/>
</dbReference>